<evidence type="ECO:0000256" key="9">
    <source>
        <dbReference type="ARBA" id="ARBA00022827"/>
    </source>
</evidence>
<dbReference type="InterPro" id="IPR023753">
    <property type="entry name" value="FAD/NAD-binding_dom"/>
</dbReference>
<evidence type="ECO:0000256" key="10">
    <source>
        <dbReference type="ARBA" id="ARBA00023002"/>
    </source>
</evidence>
<dbReference type="PANTHER" id="PTHR43809">
    <property type="entry name" value="NITRITE REDUCTASE (NADH) LARGE SUBUNIT"/>
    <property type="match status" value="1"/>
</dbReference>
<dbReference type="Gene3D" id="1.10.10.1100">
    <property type="entry name" value="BFD-like [2Fe-2S]-binding domain"/>
    <property type="match status" value="1"/>
</dbReference>
<evidence type="ECO:0000256" key="7">
    <source>
        <dbReference type="ARBA" id="ARBA00022630"/>
    </source>
</evidence>
<evidence type="ECO:0000256" key="1">
    <source>
        <dbReference type="ARBA" id="ARBA00001929"/>
    </source>
</evidence>
<evidence type="ECO:0000259" key="16">
    <source>
        <dbReference type="Pfam" id="PF18267"/>
    </source>
</evidence>
<feature type="domain" description="BFD-like [2Fe-2S]-binding" evidence="14">
    <location>
        <begin position="440"/>
        <end position="486"/>
    </location>
</feature>
<dbReference type="Proteomes" id="UP000278440">
    <property type="component" value="Unassembled WGS sequence"/>
</dbReference>
<evidence type="ECO:0000256" key="6">
    <source>
        <dbReference type="ARBA" id="ARBA00022617"/>
    </source>
</evidence>
<dbReference type="GO" id="GO:0016491">
    <property type="term" value="F:oxidoreductase activity"/>
    <property type="evidence" value="ECO:0007669"/>
    <property type="project" value="UniProtKB-KW"/>
</dbReference>
<evidence type="ECO:0000256" key="3">
    <source>
        <dbReference type="ARBA" id="ARBA00001974"/>
    </source>
</evidence>
<comment type="cofactor">
    <cofactor evidence="1">
        <name>siroheme</name>
        <dbReference type="ChEBI" id="CHEBI:60052"/>
    </cofactor>
</comment>
<feature type="domain" description="NADH-rubredoxin oxidoreductase C-terminal" evidence="16">
    <location>
        <begin position="336"/>
        <end position="390"/>
    </location>
</feature>
<dbReference type="InterPro" id="IPR016156">
    <property type="entry name" value="FAD/NAD-linked_Rdtase_dimer_sf"/>
</dbReference>
<evidence type="ECO:0000256" key="5">
    <source>
        <dbReference type="ARBA" id="ARBA00010429"/>
    </source>
</evidence>
<dbReference type="EMBL" id="RBXT01000001">
    <property type="protein sequence ID" value="RKT78411.1"/>
    <property type="molecule type" value="Genomic_DNA"/>
</dbReference>
<dbReference type="PANTHER" id="PTHR43809:SF1">
    <property type="entry name" value="NITRITE REDUCTASE (NADH) LARGE SUBUNIT"/>
    <property type="match status" value="1"/>
</dbReference>
<keyword evidence="8" id="KW-0479">Metal-binding</keyword>
<dbReference type="GO" id="GO:0046872">
    <property type="term" value="F:metal ion binding"/>
    <property type="evidence" value="ECO:0007669"/>
    <property type="project" value="UniProtKB-KW"/>
</dbReference>
<dbReference type="Pfam" id="PF04324">
    <property type="entry name" value="Fer2_BFD"/>
    <property type="match status" value="1"/>
</dbReference>
<accession>A0A495XV19</accession>
<dbReference type="InterPro" id="IPR041575">
    <property type="entry name" value="Rubredoxin_C"/>
</dbReference>
<dbReference type="AlphaFoldDB" id="A0A495XV19"/>
<evidence type="ECO:0000259" key="15">
    <source>
        <dbReference type="Pfam" id="PF07992"/>
    </source>
</evidence>
<dbReference type="GO" id="GO:0051536">
    <property type="term" value="F:iron-sulfur cluster binding"/>
    <property type="evidence" value="ECO:0007669"/>
    <property type="project" value="UniProtKB-KW"/>
</dbReference>
<dbReference type="InterPro" id="IPR036188">
    <property type="entry name" value="FAD/NAD-bd_sf"/>
</dbReference>
<dbReference type="InterPro" id="IPR052034">
    <property type="entry name" value="NasD-like"/>
</dbReference>
<dbReference type="Pfam" id="PF18267">
    <property type="entry name" value="Rubredoxin_C"/>
    <property type="match status" value="1"/>
</dbReference>
<keyword evidence="12" id="KW-0411">Iron-sulfur</keyword>
<dbReference type="SUPFAM" id="SSF51905">
    <property type="entry name" value="FAD/NAD(P)-binding domain"/>
    <property type="match status" value="2"/>
</dbReference>
<name>A0A495XV19_9MICO</name>
<gene>
    <name evidence="17" type="ORF">DFJ68_1856</name>
</gene>
<comment type="similarity">
    <text evidence="5">Belongs to the nitrite and sulfite reductase 4Fe-4S domain family.</text>
</comment>
<keyword evidence="11" id="KW-0408">Iron</keyword>
<comment type="pathway">
    <text evidence="4">Nitrogen metabolism; nitrate reduction (assimilation).</text>
</comment>
<dbReference type="InterPro" id="IPR041854">
    <property type="entry name" value="BFD-like_2Fe2S-bd_dom_sf"/>
</dbReference>
<evidence type="ECO:0000256" key="12">
    <source>
        <dbReference type="ARBA" id="ARBA00023014"/>
    </source>
</evidence>
<keyword evidence="9" id="KW-0274">FAD</keyword>
<feature type="domain" description="FAD/NAD(P)-binding" evidence="15">
    <location>
        <begin position="7"/>
        <end position="300"/>
    </location>
</feature>
<reference evidence="17 18" key="1">
    <citation type="submission" date="2018-10" db="EMBL/GenBank/DDBJ databases">
        <title>Sequencing the genomes of 1000 actinobacteria strains.</title>
        <authorList>
            <person name="Klenk H.-P."/>
        </authorList>
    </citation>
    <scope>NUCLEOTIDE SEQUENCE [LARGE SCALE GENOMIC DNA]</scope>
    <source>
        <strain evidence="17 18">DSM 44267</strain>
    </source>
</reference>
<proteinExistence type="inferred from homology"/>
<dbReference type="Pfam" id="PF07992">
    <property type="entry name" value="Pyr_redox_2"/>
    <property type="match status" value="1"/>
</dbReference>
<evidence type="ECO:0000259" key="14">
    <source>
        <dbReference type="Pfam" id="PF04324"/>
    </source>
</evidence>
<feature type="region of interest" description="Disordered" evidence="13">
    <location>
        <begin position="497"/>
        <end position="530"/>
    </location>
</feature>
<sequence>MTTTTRRVLVVGNGMAGARLAEELRRRDPDAERLTVTVVGEEQHAAYNRVLLSTVVAGGITTRDTRLKPEGWWESRRVDVVRGSVVTAVDVTARTATLTTAGGERVEPWDELVLATGSVPFVPPIEGVDAGRLASGRQPGVVAFRTVDDCDRITTATESASHAVVLGGGLLGLEAARGLLARGVEVTVVHPQTHPMDRQLDADGGAVLTRVLSGLGARLVLGRRVVAHRPASDDRPPTVALDDGSELRADLLVVAAGVRPRTELARAAGLVVRRGVVVDDHLATSAAHVHALGECAEHRGEVAGLVQPGWDQARVLADRLSGADAGARYEGTPTLTRLKAHDIDLASMGRVDVDVHDAGHEVLAFTDPVRGRYAKLVLRHDRLVGAILLGVGDAAGPLTQLYDTAAVVPRDRLALMLGRAVTRGSAPEQVNLAEMPGGAVVCRCNTVTKAAVVAAHRDGADTVAAVAERTRATTGCGSCRGAVEGLCAWLRSAEPDRGTCEPVQQPERPAAHHLDQRPTDDTTAPTEGAA</sequence>
<dbReference type="RefSeq" id="WP_245963558.1">
    <property type="nucleotide sequence ID" value="NZ_RBXT01000001.1"/>
</dbReference>
<evidence type="ECO:0000256" key="11">
    <source>
        <dbReference type="ARBA" id="ARBA00023004"/>
    </source>
</evidence>
<keyword evidence="6" id="KW-0349">Heme</keyword>
<comment type="caution">
    <text evidence="17">The sequence shown here is derived from an EMBL/GenBank/DDBJ whole genome shotgun (WGS) entry which is preliminary data.</text>
</comment>
<feature type="compositionally biased region" description="Polar residues" evidence="13">
    <location>
        <begin position="521"/>
        <end position="530"/>
    </location>
</feature>
<evidence type="ECO:0000256" key="2">
    <source>
        <dbReference type="ARBA" id="ARBA00001966"/>
    </source>
</evidence>
<dbReference type="PRINTS" id="PR00368">
    <property type="entry name" value="FADPNR"/>
</dbReference>
<protein>
    <submittedName>
        <fullName evidence="17">Assimilatory nitrate reductase electron transfer subunit</fullName>
    </submittedName>
</protein>
<dbReference type="InterPro" id="IPR007419">
    <property type="entry name" value="BFD-like_2Fe2S-bd_dom"/>
</dbReference>
<keyword evidence="18" id="KW-1185">Reference proteome</keyword>
<comment type="cofactor">
    <cofactor evidence="3">
        <name>FAD</name>
        <dbReference type="ChEBI" id="CHEBI:57692"/>
    </cofactor>
</comment>
<evidence type="ECO:0000256" key="13">
    <source>
        <dbReference type="SAM" id="MobiDB-lite"/>
    </source>
</evidence>
<evidence type="ECO:0000313" key="18">
    <source>
        <dbReference type="Proteomes" id="UP000278440"/>
    </source>
</evidence>
<feature type="compositionally biased region" description="Basic and acidic residues" evidence="13">
    <location>
        <begin position="509"/>
        <end position="520"/>
    </location>
</feature>
<evidence type="ECO:0000256" key="8">
    <source>
        <dbReference type="ARBA" id="ARBA00022723"/>
    </source>
</evidence>
<dbReference type="Gene3D" id="3.30.390.30">
    <property type="match status" value="1"/>
</dbReference>
<keyword evidence="10" id="KW-0560">Oxidoreductase</keyword>
<comment type="cofactor">
    <cofactor evidence="2">
        <name>[4Fe-4S] cluster</name>
        <dbReference type="ChEBI" id="CHEBI:49883"/>
    </cofactor>
</comment>
<keyword evidence="7" id="KW-0285">Flavoprotein</keyword>
<dbReference type="Gene3D" id="3.50.50.60">
    <property type="entry name" value="FAD/NAD(P)-binding domain"/>
    <property type="match status" value="2"/>
</dbReference>
<organism evidence="17 18">
    <name type="scientific">Terracoccus luteus</name>
    <dbReference type="NCBI Taxonomy" id="53356"/>
    <lineage>
        <taxon>Bacteria</taxon>
        <taxon>Bacillati</taxon>
        <taxon>Actinomycetota</taxon>
        <taxon>Actinomycetes</taxon>
        <taxon>Micrococcales</taxon>
        <taxon>Intrasporangiaceae</taxon>
        <taxon>Terracoccus</taxon>
    </lineage>
</organism>
<evidence type="ECO:0000256" key="4">
    <source>
        <dbReference type="ARBA" id="ARBA00005096"/>
    </source>
</evidence>
<dbReference type="PRINTS" id="PR00411">
    <property type="entry name" value="PNDRDTASEI"/>
</dbReference>
<evidence type="ECO:0000313" key="17">
    <source>
        <dbReference type="EMBL" id="RKT78411.1"/>
    </source>
</evidence>